<dbReference type="InterPro" id="IPR015421">
    <property type="entry name" value="PyrdxlP-dep_Trfase_major"/>
</dbReference>
<keyword evidence="5" id="KW-0169">Cobalamin biosynthesis</keyword>
<sequence>MLEHGGRLRAAAARYRIPLADWLDLSTGVSPHGWPVPTLAPEVWQRLPEDDDGLDAAMAAYYRSPQGMAVAGSQAAIQALPGLFPRASIGCLAPLYNEHPHAWRAAGHEVHLLKDDGIEEALARGLRHLLVCNPNNPTGRRHDARTLLAAAARLNAGGGVLIVDEAFIDATPDNSLVPLAGSDAAPNLIVLRSLGKFFGLAGVRVGFVFAASPLLERLRAGFGPWAISGPSREVARLALLDRDWQRQMRERLPAAGQRLATLVAPLGEVGATALFATVRSPHASALHETLARGGILTRLFDQEAMIRFGLPDTEPAWARLEAALTEAMSSPEMHPA</sequence>
<name>A0A944DCM1_DENI1</name>
<evidence type="ECO:0000256" key="7">
    <source>
        <dbReference type="ARBA" id="ARBA00023239"/>
    </source>
</evidence>
<evidence type="ECO:0000256" key="8">
    <source>
        <dbReference type="ARBA" id="ARBA00029996"/>
    </source>
</evidence>
<dbReference type="Gene3D" id="3.40.640.10">
    <property type="entry name" value="Type I PLP-dependent aspartate aminotransferase-like (Major domain)"/>
    <property type="match status" value="1"/>
</dbReference>
<dbReference type="EC" id="4.1.1.81" evidence="4"/>
<dbReference type="Pfam" id="PF00155">
    <property type="entry name" value="Aminotran_1_2"/>
    <property type="match status" value="1"/>
</dbReference>
<evidence type="ECO:0000313" key="11">
    <source>
        <dbReference type="EMBL" id="MBT0961907.1"/>
    </source>
</evidence>
<gene>
    <name evidence="11" type="ORF">I8J34_12060</name>
</gene>
<evidence type="ECO:0000256" key="5">
    <source>
        <dbReference type="ARBA" id="ARBA00022573"/>
    </source>
</evidence>
<dbReference type="InterPro" id="IPR004839">
    <property type="entry name" value="Aminotransferase_I/II_large"/>
</dbReference>
<evidence type="ECO:0000313" key="12">
    <source>
        <dbReference type="Proteomes" id="UP000694660"/>
    </source>
</evidence>
<comment type="catalytic activity">
    <reaction evidence="9">
        <text>O-phospho-L-threonine + H(+) = (R)-1-aminopropan-2-yl phosphate + CO2</text>
        <dbReference type="Rhea" id="RHEA:11492"/>
        <dbReference type="ChEBI" id="CHEBI:15378"/>
        <dbReference type="ChEBI" id="CHEBI:16526"/>
        <dbReference type="ChEBI" id="CHEBI:58563"/>
        <dbReference type="ChEBI" id="CHEBI:58675"/>
        <dbReference type="EC" id="4.1.1.81"/>
    </reaction>
</comment>
<protein>
    <recommendedName>
        <fullName evidence="4">threonine-phosphate decarboxylase</fullName>
        <ecNumber evidence="4">4.1.1.81</ecNumber>
    </recommendedName>
    <alternativeName>
        <fullName evidence="8">L-threonine-O-3-phosphate decarboxylase</fullName>
    </alternativeName>
</protein>
<dbReference type="Proteomes" id="UP000694660">
    <property type="component" value="Unassembled WGS sequence"/>
</dbReference>
<dbReference type="AlphaFoldDB" id="A0A944DCM1"/>
<comment type="caution">
    <text evidence="11">The sequence shown here is derived from an EMBL/GenBank/DDBJ whole genome shotgun (WGS) entry which is preliminary data.</text>
</comment>
<comment type="cofactor">
    <cofactor evidence="1">
        <name>pyridoxal 5'-phosphate</name>
        <dbReference type="ChEBI" id="CHEBI:597326"/>
    </cofactor>
</comment>
<keyword evidence="12" id="KW-1185">Reference proteome</keyword>
<dbReference type="Gene3D" id="3.90.1150.10">
    <property type="entry name" value="Aspartate Aminotransferase, domain 1"/>
    <property type="match status" value="1"/>
</dbReference>
<evidence type="ECO:0000259" key="10">
    <source>
        <dbReference type="Pfam" id="PF00155"/>
    </source>
</evidence>
<evidence type="ECO:0000256" key="4">
    <source>
        <dbReference type="ARBA" id="ARBA00012285"/>
    </source>
</evidence>
<dbReference type="InterPro" id="IPR005860">
    <property type="entry name" value="CobD"/>
</dbReference>
<dbReference type="CDD" id="cd00609">
    <property type="entry name" value="AAT_like"/>
    <property type="match status" value="1"/>
</dbReference>
<organism evidence="11 12">
    <name type="scientific">Denitromonas iodatirespirans</name>
    <dbReference type="NCBI Taxonomy" id="2795389"/>
    <lineage>
        <taxon>Bacteria</taxon>
        <taxon>Pseudomonadati</taxon>
        <taxon>Pseudomonadota</taxon>
        <taxon>Betaproteobacteria</taxon>
        <taxon>Rhodocyclales</taxon>
        <taxon>Zoogloeaceae</taxon>
        <taxon>Denitromonas</taxon>
    </lineage>
</organism>
<evidence type="ECO:0000256" key="3">
    <source>
        <dbReference type="ARBA" id="ARBA00004953"/>
    </source>
</evidence>
<evidence type="ECO:0000256" key="2">
    <source>
        <dbReference type="ARBA" id="ARBA00003444"/>
    </source>
</evidence>
<reference evidence="12" key="1">
    <citation type="journal article" date="2022" name="ISME J.">
        <title>Genetic and phylogenetic analysis of dissimilatory iodate-reducing bacteria identifies potential niches across the world's oceans.</title>
        <authorList>
            <person name="Reyes-Umana V."/>
            <person name="Henning Z."/>
            <person name="Lee K."/>
            <person name="Barnum T.P."/>
            <person name="Coates J.D."/>
        </authorList>
    </citation>
    <scope>NUCLEOTIDE SEQUENCE [LARGE SCALE GENOMIC DNA]</scope>
    <source>
        <strain evidence="12">IR12</strain>
    </source>
</reference>
<evidence type="ECO:0000256" key="6">
    <source>
        <dbReference type="ARBA" id="ARBA00022898"/>
    </source>
</evidence>
<dbReference type="InterPro" id="IPR015424">
    <property type="entry name" value="PyrdxlP-dep_Trfase"/>
</dbReference>
<dbReference type="GO" id="GO:0030170">
    <property type="term" value="F:pyridoxal phosphate binding"/>
    <property type="evidence" value="ECO:0007669"/>
    <property type="project" value="InterPro"/>
</dbReference>
<dbReference type="PANTHER" id="PTHR42885">
    <property type="entry name" value="HISTIDINOL-PHOSPHATE AMINOTRANSFERASE-RELATED"/>
    <property type="match status" value="1"/>
</dbReference>
<evidence type="ECO:0000256" key="9">
    <source>
        <dbReference type="ARBA" id="ARBA00048531"/>
    </source>
</evidence>
<dbReference type="GO" id="GO:0009236">
    <property type="term" value="P:cobalamin biosynthetic process"/>
    <property type="evidence" value="ECO:0007669"/>
    <property type="project" value="UniProtKB-KW"/>
</dbReference>
<comment type="pathway">
    <text evidence="3">Cofactor biosynthesis; adenosylcobalamin biosynthesis.</text>
</comment>
<keyword evidence="7 11" id="KW-0456">Lyase</keyword>
<dbReference type="NCBIfam" id="TIGR01140">
    <property type="entry name" value="L_thr_O3P_dcar"/>
    <property type="match status" value="1"/>
</dbReference>
<evidence type="ECO:0000256" key="1">
    <source>
        <dbReference type="ARBA" id="ARBA00001933"/>
    </source>
</evidence>
<keyword evidence="6" id="KW-0663">Pyridoxal phosphate</keyword>
<feature type="domain" description="Aminotransferase class I/classII large" evidence="10">
    <location>
        <begin position="68"/>
        <end position="267"/>
    </location>
</feature>
<dbReference type="EMBL" id="JAEKFT010000012">
    <property type="protein sequence ID" value="MBT0961907.1"/>
    <property type="molecule type" value="Genomic_DNA"/>
</dbReference>
<dbReference type="PANTHER" id="PTHR42885:SF1">
    <property type="entry name" value="THREONINE-PHOSPHATE DECARBOXYLASE"/>
    <property type="match status" value="1"/>
</dbReference>
<accession>A0A944DCM1</accession>
<dbReference type="InterPro" id="IPR015422">
    <property type="entry name" value="PyrdxlP-dep_Trfase_small"/>
</dbReference>
<dbReference type="SUPFAM" id="SSF53383">
    <property type="entry name" value="PLP-dependent transferases"/>
    <property type="match status" value="1"/>
</dbReference>
<dbReference type="GO" id="GO:0048472">
    <property type="term" value="F:threonine-phosphate decarboxylase activity"/>
    <property type="evidence" value="ECO:0007669"/>
    <property type="project" value="UniProtKB-EC"/>
</dbReference>
<proteinExistence type="predicted"/>
<comment type="function">
    <text evidence="2">Decarboxylates L-threonine-O-3-phosphate to yield (R)-1-amino-2-propanol O-2-phosphate, the precursor for the linkage between the nucleotide loop and the corrin ring in cobalamin.</text>
</comment>
<dbReference type="RefSeq" id="WP_214361664.1">
    <property type="nucleotide sequence ID" value="NZ_JAEKFT010000012.1"/>
</dbReference>